<dbReference type="InterPro" id="IPR001647">
    <property type="entry name" value="HTH_TetR"/>
</dbReference>
<name>A0A161Q9K9_9FIRM</name>
<dbReference type="PANTHER" id="PTHR43479">
    <property type="entry name" value="ACREF/ENVCD OPERON REPRESSOR-RELATED"/>
    <property type="match status" value="1"/>
</dbReference>
<dbReference type="PRINTS" id="PR00455">
    <property type="entry name" value="HTHTETR"/>
</dbReference>
<organism evidence="4 5">
    <name type="scientific">Thermovenabulum gondwanense</name>
    <dbReference type="NCBI Taxonomy" id="520767"/>
    <lineage>
        <taxon>Bacteria</taxon>
        <taxon>Bacillati</taxon>
        <taxon>Bacillota</taxon>
        <taxon>Clostridia</taxon>
        <taxon>Thermosediminibacterales</taxon>
        <taxon>Thermosediminibacteraceae</taxon>
        <taxon>Thermovenabulum</taxon>
    </lineage>
</organism>
<dbReference type="RefSeq" id="WP_068749195.1">
    <property type="nucleotide sequence ID" value="NZ_LOHZ01000043.1"/>
</dbReference>
<dbReference type="InterPro" id="IPR050624">
    <property type="entry name" value="HTH-type_Tx_Regulator"/>
</dbReference>
<dbReference type="InterPro" id="IPR036271">
    <property type="entry name" value="Tet_transcr_reg_TetR-rel_C_sf"/>
</dbReference>
<evidence type="ECO:0000256" key="2">
    <source>
        <dbReference type="PROSITE-ProRule" id="PRU00335"/>
    </source>
</evidence>
<dbReference type="Gene3D" id="1.10.357.10">
    <property type="entry name" value="Tetracycline Repressor, domain 2"/>
    <property type="match status" value="1"/>
</dbReference>
<evidence type="ECO:0000259" key="3">
    <source>
        <dbReference type="PROSITE" id="PS50977"/>
    </source>
</evidence>
<gene>
    <name evidence="4" type="primary">yvdT</name>
    <name evidence="4" type="ORF">ATZ99_21000</name>
</gene>
<feature type="DNA-binding region" description="H-T-H motif" evidence="2">
    <location>
        <begin position="34"/>
        <end position="53"/>
    </location>
</feature>
<dbReference type="SUPFAM" id="SSF48498">
    <property type="entry name" value="Tetracyclin repressor-like, C-terminal domain"/>
    <property type="match status" value="1"/>
</dbReference>
<dbReference type="PROSITE" id="PS50977">
    <property type="entry name" value="HTH_TETR_2"/>
    <property type="match status" value="1"/>
</dbReference>
<dbReference type="InterPro" id="IPR009057">
    <property type="entry name" value="Homeodomain-like_sf"/>
</dbReference>
<dbReference type="SUPFAM" id="SSF46689">
    <property type="entry name" value="Homeodomain-like"/>
    <property type="match status" value="1"/>
</dbReference>
<dbReference type="GO" id="GO:0003677">
    <property type="term" value="F:DNA binding"/>
    <property type="evidence" value="ECO:0007669"/>
    <property type="project" value="UniProtKB-UniRule"/>
</dbReference>
<dbReference type="OrthoDB" id="9812484at2"/>
<dbReference type="Proteomes" id="UP000075737">
    <property type="component" value="Unassembled WGS sequence"/>
</dbReference>
<proteinExistence type="predicted"/>
<keyword evidence="5" id="KW-1185">Reference proteome</keyword>
<keyword evidence="1 2" id="KW-0238">DNA-binding</keyword>
<reference evidence="4 5" key="1">
    <citation type="submission" date="2015-12" db="EMBL/GenBank/DDBJ databases">
        <title>Draft genome of Thermovenabulum gondwanense isolated from a red thermophilic microbial mat colonisisng an outflow channel of a bore well.</title>
        <authorList>
            <person name="Patel B.K."/>
        </authorList>
    </citation>
    <scope>NUCLEOTIDE SEQUENCE [LARGE SCALE GENOMIC DNA]</scope>
    <source>
        <strain evidence="4 5">R270</strain>
    </source>
</reference>
<dbReference type="AlphaFoldDB" id="A0A161Q9K9"/>
<sequence length="210" mass="24547">MPKSTFFNLPEDKRQKIIEAAIDEFSEHTYKQASVNRIVEKAGIAKGSFYQYFEDKKDLYKFIIEISAQQKLMYMQHIIKDFEKLNIFQLIRELYIAGIKYAKDNPKPFSIGVRFLKEKDSELFDEIMEDSRKKSGDFFKYLLIKGIEKGEVDPAIDVDLVSMLITSLSIDISEYYLKTREGEDLMGIYNLVDKMLYIIENGIKVKGKEN</sequence>
<dbReference type="PATRIC" id="fig|520767.4.peg.2223"/>
<evidence type="ECO:0000256" key="1">
    <source>
        <dbReference type="ARBA" id="ARBA00023125"/>
    </source>
</evidence>
<dbReference type="Pfam" id="PF00440">
    <property type="entry name" value="TetR_N"/>
    <property type="match status" value="1"/>
</dbReference>
<feature type="domain" description="HTH tetR-type" evidence="3">
    <location>
        <begin position="11"/>
        <end position="71"/>
    </location>
</feature>
<dbReference type="PANTHER" id="PTHR43479:SF11">
    <property type="entry name" value="ACREF_ENVCD OPERON REPRESSOR-RELATED"/>
    <property type="match status" value="1"/>
</dbReference>
<comment type="caution">
    <text evidence="4">The sequence shown here is derived from an EMBL/GenBank/DDBJ whole genome shotgun (WGS) entry which is preliminary data.</text>
</comment>
<evidence type="ECO:0000313" key="5">
    <source>
        <dbReference type="Proteomes" id="UP000075737"/>
    </source>
</evidence>
<evidence type="ECO:0000313" key="4">
    <source>
        <dbReference type="EMBL" id="KYO64340.1"/>
    </source>
</evidence>
<dbReference type="EMBL" id="LOHZ01000043">
    <property type="protein sequence ID" value="KYO64340.1"/>
    <property type="molecule type" value="Genomic_DNA"/>
</dbReference>
<protein>
    <submittedName>
        <fullName evidence="4">Putative HTH-type transcriptional regulator YvdT</fullName>
    </submittedName>
</protein>
<dbReference type="STRING" id="520767.ATZ99_21000"/>
<accession>A0A161Q9K9</accession>